<evidence type="ECO:0000313" key="3">
    <source>
        <dbReference type="EMBL" id="QDE68329.1"/>
    </source>
</evidence>
<dbReference type="RefSeq" id="WP_140798308.1">
    <property type="nucleotide sequence ID" value="NZ_CP017173.1"/>
</dbReference>
<feature type="transmembrane region" description="Helical" evidence="1">
    <location>
        <begin position="244"/>
        <end position="260"/>
    </location>
</feature>
<gene>
    <name evidence="3" type="ORF">BHS09_15830</name>
</gene>
<feature type="transmembrane region" description="Helical" evidence="1">
    <location>
        <begin position="120"/>
        <end position="139"/>
    </location>
</feature>
<dbReference type="AlphaFoldDB" id="A0AAE6FZX0"/>
<feature type="domain" description="Acyltransferase 3" evidence="2">
    <location>
        <begin position="32"/>
        <end position="402"/>
    </location>
</feature>
<proteinExistence type="predicted"/>
<evidence type="ECO:0000256" key="1">
    <source>
        <dbReference type="SAM" id="Phobius"/>
    </source>
</evidence>
<feature type="transmembrane region" description="Helical" evidence="1">
    <location>
        <begin position="380"/>
        <end position="405"/>
    </location>
</feature>
<accession>A0AAE6FZX0</accession>
<dbReference type="InterPro" id="IPR002656">
    <property type="entry name" value="Acyl_transf_3_dom"/>
</dbReference>
<dbReference type="Pfam" id="PF01757">
    <property type="entry name" value="Acyl_transf_3"/>
    <property type="match status" value="1"/>
</dbReference>
<keyword evidence="1" id="KW-0812">Transmembrane</keyword>
<dbReference type="GO" id="GO:0016747">
    <property type="term" value="F:acyltransferase activity, transferring groups other than amino-acyl groups"/>
    <property type="evidence" value="ECO:0007669"/>
    <property type="project" value="InterPro"/>
</dbReference>
<keyword evidence="1" id="KW-1133">Transmembrane helix</keyword>
<name>A0AAE6FZX0_MYXXA</name>
<feature type="transmembrane region" description="Helical" evidence="1">
    <location>
        <begin position="355"/>
        <end position="374"/>
    </location>
</feature>
<evidence type="ECO:0000313" key="4">
    <source>
        <dbReference type="Proteomes" id="UP000320179"/>
    </source>
</evidence>
<feature type="transmembrane region" description="Helical" evidence="1">
    <location>
        <begin position="272"/>
        <end position="291"/>
    </location>
</feature>
<evidence type="ECO:0000259" key="2">
    <source>
        <dbReference type="Pfam" id="PF01757"/>
    </source>
</evidence>
<dbReference type="PANTHER" id="PTHR11161:SF12">
    <property type="entry name" value="ACYLTRANSFERASE 3 DOMAIN-CONTAINING PROTEIN-RELATED"/>
    <property type="match status" value="1"/>
</dbReference>
<feature type="transmembrane region" description="Helical" evidence="1">
    <location>
        <begin position="165"/>
        <end position="186"/>
    </location>
</feature>
<reference evidence="3 4" key="1">
    <citation type="journal article" date="2019" name="Science">
        <title>Social genes are selection hotspots in kin groups of a soil microbe.</title>
        <authorList>
            <person name="Wielgoss S."/>
            <person name="Wolfensberger R."/>
            <person name="Sun L."/>
            <person name="Fiegna F."/>
            <person name="Velicer G.J."/>
        </authorList>
    </citation>
    <scope>NUCLEOTIDE SEQUENCE [LARGE SCALE GENOMIC DNA]</scope>
    <source>
        <strain evidence="3 4">MC3.5.9c15</strain>
    </source>
</reference>
<dbReference type="PANTHER" id="PTHR11161">
    <property type="entry name" value="O-ACYLTRANSFERASE"/>
    <property type="match status" value="1"/>
</dbReference>
<sequence>MSETNMGERIEAGRLRQALATLVNPGEARVKQVDGLRAIAIIWVFILHCIWCIGMFIPRDALMAVVNEHATHPLFTFFIRGDLGVDLFFVISGFLISGMLVRELETRGEINLLQFYSRRLLRLMPAYVVVLLLFCLLSGENWRFAWANLLYVNNFIPTAQQCMKWAWSLAIEEQFYLLFPLLLLLCGTSARRNLAVMVALAGVGIAIRAWLIRSHGVELPIIIHERIAPQPFESYNDVFYVKPYTRFGALLIGVAVTELMRGPYRRWVVDTPWSAVLLLAVGIVSWVWVIAPPVFLPGSEWSAVFSITYLSAYHTVFAIGAAAFLLAGFAARGVGAWWGRLLAAKAWHPIARLSYSTYLLHPIIIFGVYTLIGLKEVPSVAQLLGAMTLCWALTLALSLLLYAYVELPFMRMRSAFTRVRLSRE</sequence>
<dbReference type="EMBL" id="CP017174">
    <property type="protein sequence ID" value="QDE68329.1"/>
    <property type="molecule type" value="Genomic_DNA"/>
</dbReference>
<organism evidence="3 4">
    <name type="scientific">Myxococcus xanthus</name>
    <dbReference type="NCBI Taxonomy" id="34"/>
    <lineage>
        <taxon>Bacteria</taxon>
        <taxon>Pseudomonadati</taxon>
        <taxon>Myxococcota</taxon>
        <taxon>Myxococcia</taxon>
        <taxon>Myxococcales</taxon>
        <taxon>Cystobacterineae</taxon>
        <taxon>Myxococcaceae</taxon>
        <taxon>Myxococcus</taxon>
    </lineage>
</organism>
<dbReference type="Proteomes" id="UP000320179">
    <property type="component" value="Chromosome"/>
</dbReference>
<keyword evidence="1" id="KW-0472">Membrane</keyword>
<protein>
    <recommendedName>
        <fullName evidence="2">Acyltransferase 3 domain-containing protein</fullName>
    </recommendedName>
</protein>
<feature type="transmembrane region" description="Helical" evidence="1">
    <location>
        <begin position="311"/>
        <end position="334"/>
    </location>
</feature>
<feature type="transmembrane region" description="Helical" evidence="1">
    <location>
        <begin position="77"/>
        <end position="100"/>
    </location>
</feature>
<feature type="transmembrane region" description="Helical" evidence="1">
    <location>
        <begin position="193"/>
        <end position="211"/>
    </location>
</feature>
<dbReference type="InterPro" id="IPR052728">
    <property type="entry name" value="O2_lipid_transport_reg"/>
</dbReference>
<feature type="transmembrane region" description="Helical" evidence="1">
    <location>
        <begin position="38"/>
        <end position="57"/>
    </location>
</feature>